<dbReference type="EMBL" id="JH930474">
    <property type="protein sequence ID" value="EKM53811.1"/>
    <property type="molecule type" value="Genomic_DNA"/>
</dbReference>
<dbReference type="InParanoid" id="K5UV13"/>
<dbReference type="HOGENOM" id="CLU_2758633_0_0_1"/>
<dbReference type="AlphaFoldDB" id="K5UV13"/>
<name>K5UV13_PHACS</name>
<dbReference type="Proteomes" id="UP000008370">
    <property type="component" value="Unassembled WGS sequence"/>
</dbReference>
<protein>
    <submittedName>
        <fullName evidence="1">Uncharacterized protein</fullName>
    </submittedName>
</protein>
<dbReference type="GeneID" id="18917708"/>
<evidence type="ECO:0000313" key="2">
    <source>
        <dbReference type="Proteomes" id="UP000008370"/>
    </source>
</evidence>
<organism evidence="1 2">
    <name type="scientific">Phanerochaete carnosa (strain HHB-10118-sp)</name>
    <name type="common">White-rot fungus</name>
    <name type="synonym">Peniophora carnosa</name>
    <dbReference type="NCBI Taxonomy" id="650164"/>
    <lineage>
        <taxon>Eukaryota</taxon>
        <taxon>Fungi</taxon>
        <taxon>Dikarya</taxon>
        <taxon>Basidiomycota</taxon>
        <taxon>Agaricomycotina</taxon>
        <taxon>Agaricomycetes</taxon>
        <taxon>Polyporales</taxon>
        <taxon>Phanerochaetaceae</taxon>
        <taxon>Phanerochaete</taxon>
    </lineage>
</organism>
<accession>K5UV13</accession>
<reference evidence="1 2" key="1">
    <citation type="journal article" date="2012" name="BMC Genomics">
        <title>Comparative genomics of the white-rot fungi, Phanerochaete carnosa and P. chrysosporium, to elucidate the genetic basis of the distinct wood types they colonize.</title>
        <authorList>
            <person name="Suzuki H."/>
            <person name="MacDonald J."/>
            <person name="Syed K."/>
            <person name="Salamov A."/>
            <person name="Hori C."/>
            <person name="Aerts A."/>
            <person name="Henrissat B."/>
            <person name="Wiebenga A."/>
            <person name="vanKuyk P.A."/>
            <person name="Barry K."/>
            <person name="Lindquist E."/>
            <person name="LaButti K."/>
            <person name="Lapidus A."/>
            <person name="Lucas S."/>
            <person name="Coutinho P."/>
            <person name="Gong Y."/>
            <person name="Samejima M."/>
            <person name="Mahadevan R."/>
            <person name="Abou-Zaid M."/>
            <person name="de Vries R.P."/>
            <person name="Igarashi K."/>
            <person name="Yadav J.S."/>
            <person name="Grigoriev I.V."/>
            <person name="Master E.R."/>
        </authorList>
    </citation>
    <scope>NUCLEOTIDE SEQUENCE [LARGE SCALE GENOMIC DNA]</scope>
    <source>
        <strain evidence="1 2">HHB-10118-sp</strain>
    </source>
</reference>
<proteinExistence type="predicted"/>
<dbReference type="KEGG" id="pco:PHACADRAFT_260350"/>
<dbReference type="RefSeq" id="XP_007398488.1">
    <property type="nucleotide sequence ID" value="XM_007398426.1"/>
</dbReference>
<keyword evidence="2" id="KW-1185">Reference proteome</keyword>
<sequence>MKSGAYFARTELFRIGCAGFGRMGSGWCLAGISAAASSAAYSVTSSIQTQRDLTWRAWSETSANRLAMEA</sequence>
<gene>
    <name evidence="1" type="ORF">PHACADRAFT_260350</name>
</gene>
<evidence type="ECO:0000313" key="1">
    <source>
        <dbReference type="EMBL" id="EKM53811.1"/>
    </source>
</evidence>